<proteinExistence type="predicted"/>
<evidence type="ECO:0000313" key="1">
    <source>
        <dbReference type="EMBL" id="KAI0067693.1"/>
    </source>
</evidence>
<dbReference type="Proteomes" id="UP000814140">
    <property type="component" value="Unassembled WGS sequence"/>
</dbReference>
<gene>
    <name evidence="1" type="ORF">BV25DRAFT_1911578</name>
</gene>
<dbReference type="EMBL" id="MU277189">
    <property type="protein sequence ID" value="KAI0067693.1"/>
    <property type="molecule type" value="Genomic_DNA"/>
</dbReference>
<organism evidence="1 2">
    <name type="scientific">Artomyces pyxidatus</name>
    <dbReference type="NCBI Taxonomy" id="48021"/>
    <lineage>
        <taxon>Eukaryota</taxon>
        <taxon>Fungi</taxon>
        <taxon>Dikarya</taxon>
        <taxon>Basidiomycota</taxon>
        <taxon>Agaricomycotina</taxon>
        <taxon>Agaricomycetes</taxon>
        <taxon>Russulales</taxon>
        <taxon>Auriscalpiaceae</taxon>
        <taxon>Artomyces</taxon>
    </lineage>
</organism>
<accession>A0ACB8TGX9</accession>
<reference evidence="1" key="2">
    <citation type="journal article" date="2022" name="New Phytol.">
        <title>Evolutionary transition to the ectomycorrhizal habit in the genomes of a hyperdiverse lineage of mushroom-forming fungi.</title>
        <authorList>
            <person name="Looney B."/>
            <person name="Miyauchi S."/>
            <person name="Morin E."/>
            <person name="Drula E."/>
            <person name="Courty P.E."/>
            <person name="Kohler A."/>
            <person name="Kuo A."/>
            <person name="LaButti K."/>
            <person name="Pangilinan J."/>
            <person name="Lipzen A."/>
            <person name="Riley R."/>
            <person name="Andreopoulos W."/>
            <person name="He G."/>
            <person name="Johnson J."/>
            <person name="Nolan M."/>
            <person name="Tritt A."/>
            <person name="Barry K.W."/>
            <person name="Grigoriev I.V."/>
            <person name="Nagy L.G."/>
            <person name="Hibbett D."/>
            <person name="Henrissat B."/>
            <person name="Matheny P.B."/>
            <person name="Labbe J."/>
            <person name="Martin F.M."/>
        </authorList>
    </citation>
    <scope>NUCLEOTIDE SEQUENCE</scope>
    <source>
        <strain evidence="1">HHB10654</strain>
    </source>
</reference>
<protein>
    <submittedName>
        <fullName evidence="1">Uncharacterized protein</fullName>
    </submittedName>
</protein>
<keyword evidence="2" id="KW-1185">Reference proteome</keyword>
<evidence type="ECO:0000313" key="2">
    <source>
        <dbReference type="Proteomes" id="UP000814140"/>
    </source>
</evidence>
<name>A0ACB8TGX9_9AGAM</name>
<sequence>MDEETTSKTSTELERWDYLFQEQSTIFRNTVTRNKVLEGEVEELRRELSVWKAAQKTADESAKLAERTISKLQRSLDAMKDDNPLVVCLIDGDGTIFSQDLWGLGQIGGRQAAMLLTKGITDHVVSSDEAVSNRCRIWLSIFCNKAGLMDVLQRNGVCNTTQFEEFFQGFNQASPLFSIIDVGNGKEAADSKIKEYLRVFTRFPQTSRVYFGGAHDNGYSSTLTFLENEGLLDKVVLLRGYKNLAFELQNIDLSHLEIEGLFMTQKLQATHSWKHITLTPPAHPVQLQDFEKFKTKSRATSDERKPTGKTLDPNQPLNKRWHLRNLRPAHSSTFRNVDRDRSAVTAMIINSHPKT</sequence>
<comment type="caution">
    <text evidence="1">The sequence shown here is derived from an EMBL/GenBank/DDBJ whole genome shotgun (WGS) entry which is preliminary data.</text>
</comment>
<reference evidence="1" key="1">
    <citation type="submission" date="2021-03" db="EMBL/GenBank/DDBJ databases">
        <authorList>
            <consortium name="DOE Joint Genome Institute"/>
            <person name="Ahrendt S."/>
            <person name="Looney B.P."/>
            <person name="Miyauchi S."/>
            <person name="Morin E."/>
            <person name="Drula E."/>
            <person name="Courty P.E."/>
            <person name="Chicoki N."/>
            <person name="Fauchery L."/>
            <person name="Kohler A."/>
            <person name="Kuo A."/>
            <person name="Labutti K."/>
            <person name="Pangilinan J."/>
            <person name="Lipzen A."/>
            <person name="Riley R."/>
            <person name="Andreopoulos W."/>
            <person name="He G."/>
            <person name="Johnson J."/>
            <person name="Barry K.W."/>
            <person name="Grigoriev I.V."/>
            <person name="Nagy L."/>
            <person name="Hibbett D."/>
            <person name="Henrissat B."/>
            <person name="Matheny P.B."/>
            <person name="Labbe J."/>
            <person name="Martin F."/>
        </authorList>
    </citation>
    <scope>NUCLEOTIDE SEQUENCE</scope>
    <source>
        <strain evidence="1">HHB10654</strain>
    </source>
</reference>